<evidence type="ECO:0000256" key="3">
    <source>
        <dbReference type="ARBA" id="ARBA00022838"/>
    </source>
</evidence>
<evidence type="ECO:0000256" key="2">
    <source>
        <dbReference type="ARBA" id="ARBA00022454"/>
    </source>
</evidence>
<dbReference type="GO" id="GO:0005634">
    <property type="term" value="C:nucleus"/>
    <property type="evidence" value="ECO:0007669"/>
    <property type="project" value="TreeGrafter"/>
</dbReference>
<dbReference type="GO" id="GO:0000776">
    <property type="term" value="C:kinetochore"/>
    <property type="evidence" value="ECO:0007669"/>
    <property type="project" value="UniProtKB-KW"/>
</dbReference>
<dbReference type="Proteomes" id="UP000887574">
    <property type="component" value="Unplaced"/>
</dbReference>
<comment type="subcellular location">
    <subcellularLocation>
        <location evidence="1">Chromosome</location>
        <location evidence="1">Centromere</location>
        <location evidence="1">Kinetochore</location>
    </subcellularLocation>
</comment>
<dbReference type="PROSITE" id="PS50011">
    <property type="entry name" value="PROTEIN_KINASE_DOM"/>
    <property type="match status" value="1"/>
</dbReference>
<evidence type="ECO:0000313" key="6">
    <source>
        <dbReference type="Proteomes" id="UP000887574"/>
    </source>
</evidence>
<dbReference type="GO" id="GO:0004672">
    <property type="term" value="F:protein kinase activity"/>
    <property type="evidence" value="ECO:0007669"/>
    <property type="project" value="InterPro"/>
</dbReference>
<evidence type="ECO:0000256" key="4">
    <source>
        <dbReference type="ARBA" id="ARBA00023328"/>
    </source>
</evidence>
<evidence type="ECO:0000259" key="5">
    <source>
        <dbReference type="PROSITE" id="PS50011"/>
    </source>
</evidence>
<dbReference type="PANTHER" id="PTHR14030">
    <property type="entry name" value="MITOTIC CHECKPOINT SERINE/THREONINE-PROTEIN KINASE BUB1"/>
    <property type="match status" value="1"/>
</dbReference>
<dbReference type="Pfam" id="PF00069">
    <property type="entry name" value="Pkinase"/>
    <property type="match status" value="1"/>
</dbReference>
<accession>A0A915DFN7</accession>
<name>A0A915DFN7_9BILA</name>
<dbReference type="GO" id="GO:0007094">
    <property type="term" value="P:mitotic spindle assembly checkpoint signaling"/>
    <property type="evidence" value="ECO:0007669"/>
    <property type="project" value="InterPro"/>
</dbReference>
<dbReference type="Gene3D" id="1.10.510.10">
    <property type="entry name" value="Transferase(Phosphotransferase) domain 1"/>
    <property type="match status" value="1"/>
</dbReference>
<keyword evidence="6" id="KW-1185">Reference proteome</keyword>
<keyword evidence="2" id="KW-0158">Chromosome</keyword>
<dbReference type="GO" id="GO:0051754">
    <property type="term" value="P:meiotic sister chromatid cohesion, centromeric"/>
    <property type="evidence" value="ECO:0007669"/>
    <property type="project" value="TreeGrafter"/>
</dbReference>
<evidence type="ECO:0000313" key="7">
    <source>
        <dbReference type="WBParaSite" id="jg19059"/>
    </source>
</evidence>
<dbReference type="PANTHER" id="PTHR14030:SF4">
    <property type="entry name" value="BUB1 KINASE, ISOFORM A-RELATED"/>
    <property type="match status" value="1"/>
</dbReference>
<dbReference type="PROSITE" id="PS00108">
    <property type="entry name" value="PROTEIN_KINASE_ST"/>
    <property type="match status" value="1"/>
</dbReference>
<dbReference type="GO" id="GO:0032991">
    <property type="term" value="C:protein-containing complex"/>
    <property type="evidence" value="ECO:0007669"/>
    <property type="project" value="UniProtKB-ARBA"/>
</dbReference>
<dbReference type="AlphaFoldDB" id="A0A915DFN7"/>
<dbReference type="InterPro" id="IPR011009">
    <property type="entry name" value="Kinase-like_dom_sf"/>
</dbReference>
<sequence>MGKILEQIHAARIIHADVKPDNVMIVTRGISDSTDSLEQVFSTATIKIIDFGRAIDMQYAPKQEFIGRAGTKCFDCIEMISNMPWNYQTDFFGLDGNKIRPVKQIKRRLAMRSMWLDIFDSFLNIPDCKSLPSWPRFNSFIEEQLKSSIEAEPLEWKKGVERFNNYVKAR</sequence>
<keyword evidence="3" id="KW-0995">Kinetochore</keyword>
<proteinExistence type="predicted"/>
<dbReference type="InterPro" id="IPR015661">
    <property type="entry name" value="Bub1/Mad3"/>
</dbReference>
<dbReference type="WBParaSite" id="jg19059">
    <property type="protein sequence ID" value="jg19059"/>
    <property type="gene ID" value="jg19059"/>
</dbReference>
<keyword evidence="4" id="KW-0137">Centromere</keyword>
<protein>
    <submittedName>
        <fullName evidence="7">Protein kinase domain-containing protein</fullName>
    </submittedName>
</protein>
<organism evidence="6 7">
    <name type="scientific">Ditylenchus dipsaci</name>
    <dbReference type="NCBI Taxonomy" id="166011"/>
    <lineage>
        <taxon>Eukaryota</taxon>
        <taxon>Metazoa</taxon>
        <taxon>Ecdysozoa</taxon>
        <taxon>Nematoda</taxon>
        <taxon>Chromadorea</taxon>
        <taxon>Rhabditida</taxon>
        <taxon>Tylenchina</taxon>
        <taxon>Tylenchomorpha</taxon>
        <taxon>Sphaerularioidea</taxon>
        <taxon>Anguinidae</taxon>
        <taxon>Anguininae</taxon>
        <taxon>Ditylenchus</taxon>
    </lineage>
</organism>
<dbReference type="SUPFAM" id="SSF56112">
    <property type="entry name" value="Protein kinase-like (PK-like)"/>
    <property type="match status" value="1"/>
</dbReference>
<feature type="domain" description="Protein kinase" evidence="5">
    <location>
        <begin position="1"/>
        <end position="170"/>
    </location>
</feature>
<dbReference type="GO" id="GO:0005524">
    <property type="term" value="F:ATP binding"/>
    <property type="evidence" value="ECO:0007669"/>
    <property type="project" value="InterPro"/>
</dbReference>
<dbReference type="InterPro" id="IPR008271">
    <property type="entry name" value="Ser/Thr_kinase_AS"/>
</dbReference>
<evidence type="ECO:0000256" key="1">
    <source>
        <dbReference type="ARBA" id="ARBA00004629"/>
    </source>
</evidence>
<dbReference type="InterPro" id="IPR000719">
    <property type="entry name" value="Prot_kinase_dom"/>
</dbReference>
<reference evidence="7" key="1">
    <citation type="submission" date="2022-11" db="UniProtKB">
        <authorList>
            <consortium name="WormBaseParasite"/>
        </authorList>
    </citation>
    <scope>IDENTIFICATION</scope>
</reference>